<keyword evidence="3" id="KW-1185">Reference proteome</keyword>
<dbReference type="EMBL" id="JARKIE010000188">
    <property type="protein sequence ID" value="KAJ7669130.1"/>
    <property type="molecule type" value="Genomic_DNA"/>
</dbReference>
<dbReference type="Proteomes" id="UP001221757">
    <property type="component" value="Unassembled WGS sequence"/>
</dbReference>
<reference evidence="2" key="1">
    <citation type="submission" date="2023-03" db="EMBL/GenBank/DDBJ databases">
        <title>Massive genome expansion in bonnet fungi (Mycena s.s.) driven by repeated elements and novel gene families across ecological guilds.</title>
        <authorList>
            <consortium name="Lawrence Berkeley National Laboratory"/>
            <person name="Harder C.B."/>
            <person name="Miyauchi S."/>
            <person name="Viragh M."/>
            <person name="Kuo A."/>
            <person name="Thoen E."/>
            <person name="Andreopoulos B."/>
            <person name="Lu D."/>
            <person name="Skrede I."/>
            <person name="Drula E."/>
            <person name="Henrissat B."/>
            <person name="Morin E."/>
            <person name="Kohler A."/>
            <person name="Barry K."/>
            <person name="LaButti K."/>
            <person name="Morin E."/>
            <person name="Salamov A."/>
            <person name="Lipzen A."/>
            <person name="Mereny Z."/>
            <person name="Hegedus B."/>
            <person name="Baldrian P."/>
            <person name="Stursova M."/>
            <person name="Weitz H."/>
            <person name="Taylor A."/>
            <person name="Grigoriev I.V."/>
            <person name="Nagy L.G."/>
            <person name="Martin F."/>
            <person name="Kauserud H."/>
        </authorList>
    </citation>
    <scope>NUCLEOTIDE SEQUENCE</scope>
    <source>
        <strain evidence="2">CBHHK067</strain>
    </source>
</reference>
<proteinExistence type="predicted"/>
<feature type="region of interest" description="Disordered" evidence="1">
    <location>
        <begin position="124"/>
        <end position="152"/>
    </location>
</feature>
<comment type="caution">
    <text evidence="2">The sequence shown here is derived from an EMBL/GenBank/DDBJ whole genome shotgun (WGS) entry which is preliminary data.</text>
</comment>
<accession>A0AAD7G9M9</accession>
<evidence type="ECO:0000256" key="1">
    <source>
        <dbReference type="SAM" id="MobiDB-lite"/>
    </source>
</evidence>
<sequence>MNLPCQFLSSQPISDTAGKTKQMILSVLTALRLWPGVYIHPCLEVYVGHRWYEQKRVSQAFLALDIKPSLVFMEDYICVGIGMDTADLPRSYSISVLAVAPGASGLNNNSEVLDYKSVRINRDEGPNGTKYAGEASPRLSPMVRHHDGLNAN</sequence>
<evidence type="ECO:0000313" key="2">
    <source>
        <dbReference type="EMBL" id="KAJ7669130.1"/>
    </source>
</evidence>
<evidence type="ECO:0000313" key="3">
    <source>
        <dbReference type="Proteomes" id="UP001221757"/>
    </source>
</evidence>
<organism evidence="2 3">
    <name type="scientific">Mycena rosella</name>
    <name type="common">Pink bonnet</name>
    <name type="synonym">Agaricus rosellus</name>
    <dbReference type="NCBI Taxonomy" id="1033263"/>
    <lineage>
        <taxon>Eukaryota</taxon>
        <taxon>Fungi</taxon>
        <taxon>Dikarya</taxon>
        <taxon>Basidiomycota</taxon>
        <taxon>Agaricomycotina</taxon>
        <taxon>Agaricomycetes</taxon>
        <taxon>Agaricomycetidae</taxon>
        <taxon>Agaricales</taxon>
        <taxon>Marasmiineae</taxon>
        <taxon>Mycenaceae</taxon>
        <taxon>Mycena</taxon>
    </lineage>
</organism>
<name>A0AAD7G9M9_MYCRO</name>
<dbReference type="AlphaFoldDB" id="A0AAD7G9M9"/>
<protein>
    <submittedName>
        <fullName evidence="2">Uncharacterized protein</fullName>
    </submittedName>
</protein>
<gene>
    <name evidence="2" type="ORF">B0H17DRAFT_1142183</name>
</gene>